<dbReference type="InterPro" id="IPR011008">
    <property type="entry name" value="Dimeric_a/b-barrel"/>
</dbReference>
<comment type="caution">
    <text evidence="5">The sequence shown here is derived from an EMBL/GenBank/DDBJ whole genome shotgun (WGS) entry which is preliminary data.</text>
</comment>
<keyword evidence="1" id="KW-0805">Transcription regulation</keyword>
<dbReference type="Pfam" id="PF01037">
    <property type="entry name" value="AsnC_trans_reg"/>
    <property type="match status" value="1"/>
</dbReference>
<organism evidence="5 6">
    <name type="scientific">Treponema lecithinolyticum ATCC 700332</name>
    <dbReference type="NCBI Taxonomy" id="1321815"/>
    <lineage>
        <taxon>Bacteria</taxon>
        <taxon>Pseudomonadati</taxon>
        <taxon>Spirochaetota</taxon>
        <taxon>Spirochaetia</taxon>
        <taxon>Spirochaetales</taxon>
        <taxon>Treponemataceae</taxon>
        <taxon>Treponema</taxon>
    </lineage>
</organism>
<dbReference type="PANTHER" id="PTHR43413">
    <property type="entry name" value="TRANSCRIPTIONAL REGULATOR, ASNC FAMILY"/>
    <property type="match status" value="1"/>
</dbReference>
<reference evidence="5 6" key="1">
    <citation type="submission" date="2013-08" db="EMBL/GenBank/DDBJ databases">
        <authorList>
            <person name="Weinstock G."/>
            <person name="Sodergren E."/>
            <person name="Wylie T."/>
            <person name="Fulton L."/>
            <person name="Fulton R."/>
            <person name="Fronick C."/>
            <person name="O'Laughlin M."/>
            <person name="Godfrey J."/>
            <person name="Miner T."/>
            <person name="Herter B."/>
            <person name="Appelbaum E."/>
            <person name="Cordes M."/>
            <person name="Lek S."/>
            <person name="Wollam A."/>
            <person name="Pepin K.H."/>
            <person name="Palsikar V.B."/>
            <person name="Mitreva M."/>
            <person name="Wilson R.K."/>
        </authorList>
    </citation>
    <scope>NUCLEOTIDE SEQUENCE [LARGE SCALE GENOMIC DNA]</scope>
    <source>
        <strain evidence="5 6">ATCC 700332</strain>
    </source>
</reference>
<evidence type="ECO:0000256" key="2">
    <source>
        <dbReference type="ARBA" id="ARBA00023125"/>
    </source>
</evidence>
<protein>
    <submittedName>
        <fullName evidence="5">Transcriptional regulator, AsnC family</fullName>
    </submittedName>
</protein>
<dbReference type="InterPro" id="IPR036390">
    <property type="entry name" value="WH_DNA-bd_sf"/>
</dbReference>
<sequence>MQKLGKRAIVSAMEEILDLLRADARLSAEDIAAMTKKTVEQVKTAIKKLEDEGVILKYAAIVNPEKIADSKTSVRAEIEIQVVPEREHGFDALAERLYRFPQVRSLYLMSGGYDLKVIIEGESLQDVAFFVARKLSALEGVRGTKTHFILKTYKENNIVYVDEKTDRREGVTA</sequence>
<evidence type="ECO:0000256" key="1">
    <source>
        <dbReference type="ARBA" id="ARBA00023015"/>
    </source>
</evidence>
<dbReference type="Gene3D" id="1.10.10.10">
    <property type="entry name" value="Winged helix-like DNA-binding domain superfamily/Winged helix DNA-binding domain"/>
    <property type="match status" value="1"/>
</dbReference>
<dbReference type="Gene3D" id="3.30.70.920">
    <property type="match status" value="1"/>
</dbReference>
<keyword evidence="2" id="KW-0238">DNA-binding</keyword>
<evidence type="ECO:0000313" key="5">
    <source>
        <dbReference type="EMBL" id="ERJ93887.1"/>
    </source>
</evidence>
<dbReference type="InterPro" id="IPR036388">
    <property type="entry name" value="WH-like_DNA-bd_sf"/>
</dbReference>
<accession>A0ABN0P0U1</accession>
<dbReference type="SMART" id="SM00344">
    <property type="entry name" value="HTH_ASNC"/>
    <property type="match status" value="1"/>
</dbReference>
<dbReference type="EMBL" id="AWVH01000013">
    <property type="protein sequence ID" value="ERJ93887.1"/>
    <property type="molecule type" value="Genomic_DNA"/>
</dbReference>
<evidence type="ECO:0000256" key="3">
    <source>
        <dbReference type="ARBA" id="ARBA00023163"/>
    </source>
</evidence>
<dbReference type="Proteomes" id="UP000016649">
    <property type="component" value="Unassembled WGS sequence"/>
</dbReference>
<dbReference type="Pfam" id="PF13412">
    <property type="entry name" value="HTH_24"/>
    <property type="match status" value="1"/>
</dbReference>
<gene>
    <name evidence="5" type="ORF">HMPREF9193_00608</name>
</gene>
<dbReference type="InterPro" id="IPR000485">
    <property type="entry name" value="AsnC-type_HTH_dom"/>
</dbReference>
<name>A0ABN0P0U1_TRELE</name>
<dbReference type="InterPro" id="IPR050684">
    <property type="entry name" value="HTH-Siroheme_Decarb"/>
</dbReference>
<dbReference type="PROSITE" id="PS50956">
    <property type="entry name" value="HTH_ASNC_2"/>
    <property type="match status" value="1"/>
</dbReference>
<evidence type="ECO:0000313" key="6">
    <source>
        <dbReference type="Proteomes" id="UP000016649"/>
    </source>
</evidence>
<dbReference type="InterPro" id="IPR019888">
    <property type="entry name" value="Tscrpt_reg_AsnC-like"/>
</dbReference>
<keyword evidence="6" id="KW-1185">Reference proteome</keyword>
<dbReference type="InterPro" id="IPR019887">
    <property type="entry name" value="Tscrpt_reg_AsnC/Lrp_C"/>
</dbReference>
<evidence type="ECO:0000259" key="4">
    <source>
        <dbReference type="PROSITE" id="PS50956"/>
    </source>
</evidence>
<feature type="domain" description="HTH asnC-type" evidence="4">
    <location>
        <begin position="14"/>
        <end position="91"/>
    </location>
</feature>
<keyword evidence="3" id="KW-0804">Transcription</keyword>
<dbReference type="SUPFAM" id="SSF46785">
    <property type="entry name" value="Winged helix' DNA-binding domain"/>
    <property type="match status" value="1"/>
</dbReference>
<proteinExistence type="predicted"/>
<dbReference type="SUPFAM" id="SSF54909">
    <property type="entry name" value="Dimeric alpha+beta barrel"/>
    <property type="match status" value="1"/>
</dbReference>
<dbReference type="PANTHER" id="PTHR43413:SF7">
    <property type="entry name" value="HTH-TYPE TRANSCRIPTIONAL REGULATOR PTR2"/>
    <property type="match status" value="1"/>
</dbReference>